<name>A0AAV1RK85_9ROSI</name>
<reference evidence="3 4" key="1">
    <citation type="submission" date="2024-01" db="EMBL/GenBank/DDBJ databases">
        <authorList>
            <person name="Waweru B."/>
        </authorList>
    </citation>
    <scope>NUCLEOTIDE SEQUENCE [LARGE SCALE GENOMIC DNA]</scope>
</reference>
<evidence type="ECO:0000256" key="1">
    <source>
        <dbReference type="SAM" id="MobiDB-lite"/>
    </source>
</evidence>
<dbReference type="Pfam" id="PF24906">
    <property type="entry name" value="Zf_WRKY19"/>
    <property type="match status" value="7"/>
</dbReference>
<accession>A0AAV1RK85</accession>
<proteinExistence type="predicted"/>
<feature type="domain" description="WRKY19-like zinc finger" evidence="2">
    <location>
        <begin position="343"/>
        <end position="367"/>
    </location>
</feature>
<keyword evidence="4" id="KW-1185">Reference proteome</keyword>
<dbReference type="PANTHER" id="PTHR31827">
    <property type="entry name" value="EMB|CAB89363.1"/>
    <property type="match status" value="1"/>
</dbReference>
<dbReference type="EMBL" id="CAWUPB010000994">
    <property type="protein sequence ID" value="CAK7335634.1"/>
    <property type="molecule type" value="Genomic_DNA"/>
</dbReference>
<gene>
    <name evidence="3" type="ORF">DCAF_LOCUS10633</name>
</gene>
<feature type="compositionally biased region" description="Low complexity" evidence="1">
    <location>
        <begin position="83"/>
        <end position="108"/>
    </location>
</feature>
<dbReference type="PANTHER" id="PTHR31827:SF40">
    <property type="entry name" value="F22C12.10"/>
    <property type="match status" value="1"/>
</dbReference>
<feature type="domain" description="WRKY19-like zinc finger" evidence="2">
    <location>
        <begin position="393"/>
        <end position="417"/>
    </location>
</feature>
<feature type="region of interest" description="Disordered" evidence="1">
    <location>
        <begin position="661"/>
        <end position="686"/>
    </location>
</feature>
<evidence type="ECO:0000313" key="3">
    <source>
        <dbReference type="EMBL" id="CAK7335634.1"/>
    </source>
</evidence>
<evidence type="ECO:0000313" key="4">
    <source>
        <dbReference type="Proteomes" id="UP001314170"/>
    </source>
</evidence>
<evidence type="ECO:0000259" key="2">
    <source>
        <dbReference type="Pfam" id="PF24906"/>
    </source>
</evidence>
<feature type="domain" description="WRKY19-like zinc finger" evidence="2">
    <location>
        <begin position="418"/>
        <end position="442"/>
    </location>
</feature>
<feature type="domain" description="WRKY19-like zinc finger" evidence="2">
    <location>
        <begin position="471"/>
        <end position="495"/>
    </location>
</feature>
<feature type="region of interest" description="Disordered" evidence="1">
    <location>
        <begin position="83"/>
        <end position="115"/>
    </location>
</feature>
<sequence>MDNRFRNLGFTADYPSNAFKILGSSVPAGGVGGAGTKFSADTVLRLDSIGSSIPYGSPLKGIKRKWNLIDGSMGQNIGSSLSLGLRRSSSSSDSKGSSATACTTMSSAKETDEESSMDLELDFSLHLGNEKMLSPKKPAGSNLKRMEFQPKVDLELSLITGPSESDITSIHPHSSSLEFGMDMPLAMGGASNVDEGSTSCSWKSEITLLPLQISQNKEASFFFNQIPRTRDPTSFPDHSSSVITPKSSVTCTSGITQQQQPYQRSISSKLCQVEGCGKGARGASGRCISHGGGRRCQRAGCHKGAEGRTVYCKAHGGGRRCEFLGCTKSAEGRTDFCIAHGGGRRCSREGCSRAARGKSGLCIRHGGGKRCQKENCTKSAEGLSGLCISHGGGRRCQFLGCTKGAQGSTMFCKAHGGGKRCTTPGCTKGAEGSTPFCKGHGGGKRCAFQGGGVCSKSVHGGTNFCVAHGGGKRCAVTECTKSARGRTDFCVRHGGGKRCKFEGCGKSAQGSTDFCKAHGGGKRCSWGHPGSEYGNQPTAPCNSFARGKTGLCALHSGLVQDKRVHGGVTLGPMVLDPKISLSEKMKEVATAEDMTVDIVKMGTSAGVSTGGTTSDLKHFGVSNAHLSVSEAGLSSMPAFISEGRVHGGSLMAMLAGGSGVGSSSNQVVAGDPSEPRKSLMVPQNWM</sequence>
<feature type="domain" description="WRKY19-like zinc finger" evidence="2">
    <location>
        <begin position="318"/>
        <end position="342"/>
    </location>
</feature>
<feature type="domain" description="WRKY19-like zinc finger" evidence="2">
    <location>
        <begin position="496"/>
        <end position="520"/>
    </location>
</feature>
<dbReference type="Proteomes" id="UP001314170">
    <property type="component" value="Unassembled WGS sequence"/>
</dbReference>
<dbReference type="AlphaFoldDB" id="A0AAV1RK85"/>
<organism evidence="3 4">
    <name type="scientific">Dovyalis caffra</name>
    <dbReference type="NCBI Taxonomy" id="77055"/>
    <lineage>
        <taxon>Eukaryota</taxon>
        <taxon>Viridiplantae</taxon>
        <taxon>Streptophyta</taxon>
        <taxon>Embryophyta</taxon>
        <taxon>Tracheophyta</taxon>
        <taxon>Spermatophyta</taxon>
        <taxon>Magnoliopsida</taxon>
        <taxon>eudicotyledons</taxon>
        <taxon>Gunneridae</taxon>
        <taxon>Pentapetalae</taxon>
        <taxon>rosids</taxon>
        <taxon>fabids</taxon>
        <taxon>Malpighiales</taxon>
        <taxon>Salicaceae</taxon>
        <taxon>Flacourtieae</taxon>
        <taxon>Dovyalis</taxon>
    </lineage>
</organism>
<feature type="domain" description="WRKY19-like zinc finger" evidence="2">
    <location>
        <begin position="368"/>
        <end position="392"/>
    </location>
</feature>
<protein>
    <recommendedName>
        <fullName evidence="2">WRKY19-like zinc finger domain-containing protein</fullName>
    </recommendedName>
</protein>
<dbReference type="InterPro" id="IPR056866">
    <property type="entry name" value="Znf_WRKY19"/>
</dbReference>
<comment type="caution">
    <text evidence="3">The sequence shown here is derived from an EMBL/GenBank/DDBJ whole genome shotgun (WGS) entry which is preliminary data.</text>
</comment>